<evidence type="ECO:0000259" key="7">
    <source>
        <dbReference type="Pfam" id="PF02687"/>
    </source>
</evidence>
<evidence type="ECO:0000256" key="3">
    <source>
        <dbReference type="ARBA" id="ARBA00022692"/>
    </source>
</evidence>
<sequence>MLLNYFKTAVRNFKRNPFFSLINVVGLAIGISAAMVIYLIAQYDFGFDRFEPNADKIYRIVSVMHFQNNESRNPGVPYPLPNTVKNEVSGISVTAPVYLTYGGIKVSVPVTSSEIIKLKGQEHIVYADNNYFQLIPYHWLAGSIKQSLMQPFKVVLTASRAKAYFNISNPQEAIGRVVIYNDSIRTTVTGVVEDLKERTDFTFKDFISYSTIENSGLKYDFSPQWTNINGSSQLFIKVNPVVSASAIERQLAELHNKHVKNDGLKAQYKLQPLSDLHFNTEYSNFYQRQANLKSLYGLLAVAAILLVLGCINFINLTTAQAVHRAKEIGVRKTMGSSQKQLMLQFISETLFITTIAALLSLLLTPFLFKIFADFIPPDLHFSLLQQPGIIVFTLVLIVVVGTASGFYPALVLAGFNPVTALKNQAAITRSDTRSSWLRKSLTVFQFVTAQAFIIATIIVAKQIHYVLNKDLGFKKDGIVIISTPWSSSQTTAKPQLLLHQLQQLPQVEQVVMAGSAPAQHGFSTTLMRYEDGKTPIESSIEVKYADSSYFKLYHLKLIAGRYLMPSDSLKELLINETYARFLGFKHPVDAVGKMIITQNKHLPIVGVLADFYYSSLHTTIKPLAYSAVSSYGTDLHIRLKPDADGTAWKAALNNMELAWKKVYPDTDFSYYFLDDSVARFYQSEQNMSRLLNWATGLAIFISCLGLLGLVIHTTSQRTKEIGVRKVLGASVAHIIVLLSSDFLKLVLTAILIASPLAWYAMSGWLQGFAYRTTVPWWLFVAAGGIAVGLTLLTIAFNAVKAAVANPVKSLRSE</sequence>
<dbReference type="EMBL" id="CP051682">
    <property type="protein sequence ID" value="QJD98184.1"/>
    <property type="molecule type" value="Genomic_DNA"/>
</dbReference>
<dbReference type="PANTHER" id="PTHR30572:SF18">
    <property type="entry name" value="ABC-TYPE MACROLIDE FAMILY EXPORT SYSTEM PERMEASE COMPONENT 2"/>
    <property type="match status" value="1"/>
</dbReference>
<feature type="transmembrane region" description="Helical" evidence="6">
    <location>
        <begin position="436"/>
        <end position="460"/>
    </location>
</feature>
<evidence type="ECO:0000313" key="9">
    <source>
        <dbReference type="EMBL" id="QJD98184.1"/>
    </source>
</evidence>
<dbReference type="Pfam" id="PF12704">
    <property type="entry name" value="MacB_PCD"/>
    <property type="match status" value="2"/>
</dbReference>
<feature type="domain" description="MacB-like periplasmic core" evidence="8">
    <location>
        <begin position="20"/>
        <end position="253"/>
    </location>
</feature>
<dbReference type="InterPro" id="IPR003838">
    <property type="entry name" value="ABC3_permease_C"/>
</dbReference>
<feature type="transmembrane region" description="Helical" evidence="6">
    <location>
        <begin position="776"/>
        <end position="799"/>
    </location>
</feature>
<dbReference type="InterPro" id="IPR050250">
    <property type="entry name" value="Macrolide_Exporter_MacB"/>
</dbReference>
<keyword evidence="2" id="KW-1003">Cell membrane</keyword>
<feature type="transmembrane region" description="Helical" evidence="6">
    <location>
        <begin position="295"/>
        <end position="316"/>
    </location>
</feature>
<evidence type="ECO:0000259" key="8">
    <source>
        <dbReference type="Pfam" id="PF12704"/>
    </source>
</evidence>
<evidence type="ECO:0000256" key="5">
    <source>
        <dbReference type="ARBA" id="ARBA00023136"/>
    </source>
</evidence>
<dbReference type="Pfam" id="PF02687">
    <property type="entry name" value="FtsX"/>
    <property type="match status" value="2"/>
</dbReference>
<reference evidence="9 10" key="1">
    <citation type="submission" date="2020-04" db="EMBL/GenBank/DDBJ databases">
        <title>Genome sequencing of novel species.</title>
        <authorList>
            <person name="Heo J."/>
            <person name="Kim S.-J."/>
            <person name="Kim J.-S."/>
            <person name="Hong S.-B."/>
            <person name="Kwon S.-W."/>
        </authorList>
    </citation>
    <scope>NUCLEOTIDE SEQUENCE [LARGE SCALE GENOMIC DNA]</scope>
    <source>
        <strain evidence="9 10">F39-2</strain>
    </source>
</reference>
<evidence type="ECO:0000256" key="6">
    <source>
        <dbReference type="SAM" id="Phobius"/>
    </source>
</evidence>
<dbReference type="GO" id="GO:0005886">
    <property type="term" value="C:plasma membrane"/>
    <property type="evidence" value="ECO:0007669"/>
    <property type="project" value="UniProtKB-SubCell"/>
</dbReference>
<name>A0A7L5E8K5_9SPHI</name>
<feature type="transmembrane region" description="Helical" evidence="6">
    <location>
        <begin position="731"/>
        <end position="756"/>
    </location>
</feature>
<keyword evidence="10" id="KW-1185">Reference proteome</keyword>
<feature type="domain" description="ABC3 transporter permease C-terminal" evidence="7">
    <location>
        <begin position="696"/>
        <end position="804"/>
    </location>
</feature>
<keyword evidence="4 6" id="KW-1133">Transmembrane helix</keyword>
<evidence type="ECO:0000256" key="2">
    <source>
        <dbReference type="ARBA" id="ARBA00022475"/>
    </source>
</evidence>
<dbReference type="PANTHER" id="PTHR30572">
    <property type="entry name" value="MEMBRANE COMPONENT OF TRANSPORTER-RELATED"/>
    <property type="match status" value="1"/>
</dbReference>
<feature type="transmembrane region" description="Helical" evidence="6">
    <location>
        <begin position="21"/>
        <end position="41"/>
    </location>
</feature>
<dbReference type="KEGG" id="mrob:HH214_21045"/>
<proteinExistence type="predicted"/>
<gene>
    <name evidence="9" type="ORF">HH214_21045</name>
</gene>
<feature type="domain" description="ABC3 transporter permease C-terminal" evidence="7">
    <location>
        <begin position="300"/>
        <end position="417"/>
    </location>
</feature>
<feature type="transmembrane region" description="Helical" evidence="6">
    <location>
        <begin position="690"/>
        <end position="711"/>
    </location>
</feature>
<feature type="transmembrane region" description="Helical" evidence="6">
    <location>
        <begin position="341"/>
        <end position="368"/>
    </location>
</feature>
<feature type="domain" description="MacB-like periplasmic core" evidence="8">
    <location>
        <begin position="467"/>
        <end position="653"/>
    </location>
</feature>
<evidence type="ECO:0000313" key="10">
    <source>
        <dbReference type="Proteomes" id="UP000503278"/>
    </source>
</evidence>
<dbReference type="GO" id="GO:0022857">
    <property type="term" value="F:transmembrane transporter activity"/>
    <property type="evidence" value="ECO:0007669"/>
    <property type="project" value="TreeGrafter"/>
</dbReference>
<keyword evidence="3 6" id="KW-0812">Transmembrane</keyword>
<keyword evidence="5 6" id="KW-0472">Membrane</keyword>
<feature type="transmembrane region" description="Helical" evidence="6">
    <location>
        <begin position="388"/>
        <end position="415"/>
    </location>
</feature>
<dbReference type="InterPro" id="IPR025857">
    <property type="entry name" value="MacB_PCD"/>
</dbReference>
<organism evidence="9 10">
    <name type="scientific">Mucilaginibacter robiniae</name>
    <dbReference type="NCBI Taxonomy" id="2728022"/>
    <lineage>
        <taxon>Bacteria</taxon>
        <taxon>Pseudomonadati</taxon>
        <taxon>Bacteroidota</taxon>
        <taxon>Sphingobacteriia</taxon>
        <taxon>Sphingobacteriales</taxon>
        <taxon>Sphingobacteriaceae</taxon>
        <taxon>Mucilaginibacter</taxon>
    </lineage>
</organism>
<evidence type="ECO:0000256" key="4">
    <source>
        <dbReference type="ARBA" id="ARBA00022989"/>
    </source>
</evidence>
<protein>
    <submittedName>
        <fullName evidence="9">FtsX-like permease family protein</fullName>
    </submittedName>
</protein>
<dbReference type="Proteomes" id="UP000503278">
    <property type="component" value="Chromosome"/>
</dbReference>
<dbReference type="RefSeq" id="WP_169610926.1">
    <property type="nucleotide sequence ID" value="NZ_CP051682.1"/>
</dbReference>
<dbReference type="AlphaFoldDB" id="A0A7L5E8K5"/>
<accession>A0A7L5E8K5</accession>
<comment type="subcellular location">
    <subcellularLocation>
        <location evidence="1">Cell membrane</location>
        <topology evidence="1">Multi-pass membrane protein</topology>
    </subcellularLocation>
</comment>
<evidence type="ECO:0000256" key="1">
    <source>
        <dbReference type="ARBA" id="ARBA00004651"/>
    </source>
</evidence>